<sequence>MVTLANRRRTGPSTVITAKNCFIAIQLLALALYGVVISKSSSFLQTTQHEDPNHDTPNNNEAPALQKGNPSTTDKAIHQPENIQVSKHIQLTTTKCESPLRGHFDHIYKAKLWGTHLRKASDYYTDSACPIPEIRQKSASGSGSDLGDATRTSLRIIRETIQQYGVTSMIDVPCGDANWIFESYITDHLPLYVGLDVVPAVIDQNKLRFEHHVNKHFHFWDATSPVHFPKFYNYSTTNSKAREERRLDPRT</sequence>
<proteinExistence type="predicted"/>
<keyword evidence="2" id="KW-0812">Transmembrane</keyword>
<dbReference type="Proteomes" id="UP001530400">
    <property type="component" value="Unassembled WGS sequence"/>
</dbReference>
<name>A0ABD3QPF7_9STRA</name>
<dbReference type="AlphaFoldDB" id="A0ABD3QPF7"/>
<keyword evidence="4" id="KW-1185">Reference proteome</keyword>
<feature type="transmembrane region" description="Helical" evidence="2">
    <location>
        <begin position="21"/>
        <end position="38"/>
    </location>
</feature>
<comment type="caution">
    <text evidence="3">The sequence shown here is derived from an EMBL/GenBank/DDBJ whole genome shotgun (WGS) entry which is preliminary data.</text>
</comment>
<gene>
    <name evidence="3" type="ORF">ACHAWO_002168</name>
</gene>
<keyword evidence="2" id="KW-0472">Membrane</keyword>
<feature type="region of interest" description="Disordered" evidence="1">
    <location>
        <begin position="46"/>
        <end position="75"/>
    </location>
</feature>
<evidence type="ECO:0000256" key="1">
    <source>
        <dbReference type="SAM" id="MobiDB-lite"/>
    </source>
</evidence>
<evidence type="ECO:0000256" key="2">
    <source>
        <dbReference type="SAM" id="Phobius"/>
    </source>
</evidence>
<evidence type="ECO:0000313" key="4">
    <source>
        <dbReference type="Proteomes" id="UP001530400"/>
    </source>
</evidence>
<reference evidence="3 4" key="1">
    <citation type="submission" date="2024-10" db="EMBL/GenBank/DDBJ databases">
        <title>Updated reference genomes for cyclostephanoid diatoms.</title>
        <authorList>
            <person name="Roberts W.R."/>
            <person name="Alverson A.J."/>
        </authorList>
    </citation>
    <scope>NUCLEOTIDE SEQUENCE [LARGE SCALE GENOMIC DNA]</scope>
    <source>
        <strain evidence="3 4">AJA010-31</strain>
    </source>
</reference>
<organism evidence="3 4">
    <name type="scientific">Cyclotella atomus</name>
    <dbReference type="NCBI Taxonomy" id="382360"/>
    <lineage>
        <taxon>Eukaryota</taxon>
        <taxon>Sar</taxon>
        <taxon>Stramenopiles</taxon>
        <taxon>Ochrophyta</taxon>
        <taxon>Bacillariophyta</taxon>
        <taxon>Coscinodiscophyceae</taxon>
        <taxon>Thalassiosirophycidae</taxon>
        <taxon>Stephanodiscales</taxon>
        <taxon>Stephanodiscaceae</taxon>
        <taxon>Cyclotella</taxon>
    </lineage>
</organism>
<accession>A0ABD3QPF7</accession>
<protein>
    <submittedName>
        <fullName evidence="3">Uncharacterized protein</fullName>
    </submittedName>
</protein>
<keyword evidence="2" id="KW-1133">Transmembrane helix</keyword>
<dbReference type="EMBL" id="JALLPJ020000132">
    <property type="protein sequence ID" value="KAL3801456.1"/>
    <property type="molecule type" value="Genomic_DNA"/>
</dbReference>
<evidence type="ECO:0000313" key="3">
    <source>
        <dbReference type="EMBL" id="KAL3801456.1"/>
    </source>
</evidence>